<dbReference type="Pfam" id="PF18791">
    <property type="entry name" value="Transp_inhibit"/>
    <property type="match status" value="1"/>
</dbReference>
<dbReference type="GO" id="GO:0005524">
    <property type="term" value="F:ATP binding"/>
    <property type="evidence" value="ECO:0007669"/>
    <property type="project" value="UniProtKB-KW"/>
</dbReference>
<evidence type="ECO:0000256" key="4">
    <source>
        <dbReference type="ARBA" id="ARBA00023054"/>
    </source>
</evidence>
<dbReference type="Proteomes" id="UP001177003">
    <property type="component" value="Chromosome 6"/>
</dbReference>
<evidence type="ECO:0000313" key="9">
    <source>
        <dbReference type="Proteomes" id="UP001177003"/>
    </source>
</evidence>
<keyword evidence="1" id="KW-0493">Microtubule</keyword>
<dbReference type="InterPro" id="IPR032675">
    <property type="entry name" value="LRR_dom_sf"/>
</dbReference>
<dbReference type="AlphaFoldDB" id="A0AA36EAX1"/>
<proteinExistence type="predicted"/>
<name>A0AA36EAX1_LACSI</name>
<feature type="domain" description="Transport inhibitor response 1" evidence="7">
    <location>
        <begin position="99"/>
        <end position="145"/>
    </location>
</feature>
<evidence type="ECO:0000256" key="3">
    <source>
        <dbReference type="ARBA" id="ARBA00022840"/>
    </source>
</evidence>
<dbReference type="InterPro" id="IPR041101">
    <property type="entry name" value="Transp_inhibit"/>
</dbReference>
<evidence type="ECO:0000256" key="5">
    <source>
        <dbReference type="ARBA" id="ARBA00023175"/>
    </source>
</evidence>
<dbReference type="PANTHER" id="PTHR37739">
    <property type="entry name" value="KINESIN-LIKE PROTEIN KIN-12D"/>
    <property type="match status" value="1"/>
</dbReference>
<reference evidence="8" key="1">
    <citation type="submission" date="2023-04" db="EMBL/GenBank/DDBJ databases">
        <authorList>
            <person name="Vijverberg K."/>
            <person name="Xiong W."/>
            <person name="Schranz E."/>
        </authorList>
    </citation>
    <scope>NUCLEOTIDE SEQUENCE</scope>
</reference>
<accession>A0AA36EAX1</accession>
<dbReference type="PANTHER" id="PTHR37739:SF14">
    <property type="entry name" value="KINESIN-LIKE PROTEIN KIN-12E"/>
    <property type="match status" value="1"/>
</dbReference>
<dbReference type="GO" id="GO:0005874">
    <property type="term" value="C:microtubule"/>
    <property type="evidence" value="ECO:0007669"/>
    <property type="project" value="UniProtKB-KW"/>
</dbReference>
<gene>
    <name evidence="8" type="ORF">LSALG_LOCUS28803</name>
</gene>
<evidence type="ECO:0000259" key="7">
    <source>
        <dbReference type="Pfam" id="PF18791"/>
    </source>
</evidence>
<keyword evidence="3" id="KW-0067">ATP-binding</keyword>
<dbReference type="Pfam" id="PF18511">
    <property type="entry name" value="F-box_5"/>
    <property type="match status" value="1"/>
</dbReference>
<protein>
    <submittedName>
        <fullName evidence="8">Uncharacterized protein</fullName>
    </submittedName>
</protein>
<keyword evidence="5" id="KW-0505">Motor protein</keyword>
<dbReference type="EMBL" id="OX465082">
    <property type="protein sequence ID" value="CAI9289569.1"/>
    <property type="molecule type" value="Genomic_DNA"/>
</dbReference>
<evidence type="ECO:0000256" key="1">
    <source>
        <dbReference type="ARBA" id="ARBA00022701"/>
    </source>
</evidence>
<evidence type="ECO:0000256" key="2">
    <source>
        <dbReference type="ARBA" id="ARBA00022741"/>
    </source>
</evidence>
<keyword evidence="9" id="KW-1185">Reference proteome</keyword>
<keyword evidence="4" id="KW-0175">Coiled coil</keyword>
<organism evidence="8 9">
    <name type="scientific">Lactuca saligna</name>
    <name type="common">Willowleaf lettuce</name>
    <dbReference type="NCBI Taxonomy" id="75948"/>
    <lineage>
        <taxon>Eukaryota</taxon>
        <taxon>Viridiplantae</taxon>
        <taxon>Streptophyta</taxon>
        <taxon>Embryophyta</taxon>
        <taxon>Tracheophyta</taxon>
        <taxon>Spermatophyta</taxon>
        <taxon>Magnoliopsida</taxon>
        <taxon>eudicotyledons</taxon>
        <taxon>Gunneridae</taxon>
        <taxon>Pentapetalae</taxon>
        <taxon>asterids</taxon>
        <taxon>campanulids</taxon>
        <taxon>Asterales</taxon>
        <taxon>Asteraceae</taxon>
        <taxon>Cichorioideae</taxon>
        <taxon>Cichorieae</taxon>
        <taxon>Lactucinae</taxon>
        <taxon>Lactuca</taxon>
    </lineage>
</organism>
<dbReference type="InterPro" id="IPR044986">
    <property type="entry name" value="KIF15/KIN-12"/>
</dbReference>
<evidence type="ECO:0000313" key="8">
    <source>
        <dbReference type="EMBL" id="CAI9289569.1"/>
    </source>
</evidence>
<dbReference type="InterPro" id="IPR041567">
    <property type="entry name" value="COI1_F-box"/>
</dbReference>
<keyword evidence="2" id="KW-0547">Nucleotide-binding</keyword>
<sequence length="380" mass="43415">MYELRAQANGDDVILDAPPGRSCQFSCQGNPDSICLEPKSVPRLFEAFGEISPINSHKDRSFVSLVCKDWYNIKQWSRRHVFIGNYYSAPPKIVARRIPQIRSVTLIGKPRFSDFNLVPEDWGADVHPWLSVLAKAYPFLVELRLKRMAICYSLQISESYFSSSVFQYPLNQLQLFGNVPAIHHVDPVNYPGREHNSPAFRPNKRSREVETNLMQKKLPISLNQKFYNEESDHPSSIPNPHTVSNGLKLSYDDEERNSLIISASGSMTGVAPLMSSDGDSFTTELDRQNEELERYIMLHKKEYEVTLVGAFRREKDKDLTLQAVTAESQAAMKLAKQREDEIHGLKLRLRFRKAAVKKLEGVDKVREVEGNPNFSNKDVR</sequence>
<dbReference type="Gene3D" id="3.80.10.10">
    <property type="entry name" value="Ribonuclease Inhibitor"/>
    <property type="match status" value="1"/>
</dbReference>
<feature type="domain" description="COI1 F-box" evidence="6">
    <location>
        <begin position="54"/>
        <end position="80"/>
    </location>
</feature>
<dbReference type="Gene3D" id="1.20.1280.50">
    <property type="match status" value="1"/>
</dbReference>
<evidence type="ECO:0000259" key="6">
    <source>
        <dbReference type="Pfam" id="PF18511"/>
    </source>
</evidence>